<dbReference type="KEGG" id="adu:107462423"/>
<dbReference type="Proteomes" id="UP000515211">
    <property type="component" value="Chromosome 8"/>
</dbReference>
<dbReference type="InterPro" id="IPR036249">
    <property type="entry name" value="Thioredoxin-like_sf"/>
</dbReference>
<sequence length="157" mass="18108">MEGQKKLKKSKVVKIESQESWQHHISHANNKGYPVVVHFSAFWCITSTLMNPLFEELASTYQDAMFLNLDVDEFKEIASKFEIKAMPTFVLLNGGTAVDKIVGANPDDCVIWNHFMNIYIAGVAIWPCHTVTLYKWLFSCIVKFFSNFLIKRNARER</sequence>
<reference evidence="4" key="2">
    <citation type="submission" date="2025-08" db="UniProtKB">
        <authorList>
            <consortium name="RefSeq"/>
        </authorList>
    </citation>
    <scope>IDENTIFICATION</scope>
    <source>
        <tissue evidence="4">Whole plant</tissue>
    </source>
</reference>
<keyword evidence="1" id="KW-0812">Transmembrane</keyword>
<feature type="domain" description="Thioredoxin" evidence="2">
    <location>
        <begin position="1"/>
        <end position="121"/>
    </location>
</feature>
<dbReference type="AlphaFoldDB" id="A0A6P4BAI5"/>
<dbReference type="PANTHER" id="PTHR10438">
    <property type="entry name" value="THIOREDOXIN"/>
    <property type="match status" value="1"/>
</dbReference>
<keyword evidence="3" id="KW-1185">Reference proteome</keyword>
<dbReference type="InterPro" id="IPR013766">
    <property type="entry name" value="Thioredoxin_domain"/>
</dbReference>
<dbReference type="Gene3D" id="3.40.30.10">
    <property type="entry name" value="Glutaredoxin"/>
    <property type="match status" value="1"/>
</dbReference>
<evidence type="ECO:0000313" key="4">
    <source>
        <dbReference type="RefSeq" id="XP_015936487.2"/>
    </source>
</evidence>
<name>A0A6P4BAI5_ARADU</name>
<keyword evidence="1" id="KW-0472">Membrane</keyword>
<accession>A0A6P4BAI5</accession>
<proteinExistence type="predicted"/>
<dbReference type="CDD" id="cd02947">
    <property type="entry name" value="TRX_family"/>
    <property type="match status" value="1"/>
</dbReference>
<evidence type="ECO:0000259" key="2">
    <source>
        <dbReference type="PROSITE" id="PS51352"/>
    </source>
</evidence>
<dbReference type="PROSITE" id="PS51352">
    <property type="entry name" value="THIOREDOXIN_2"/>
    <property type="match status" value="1"/>
</dbReference>
<evidence type="ECO:0000256" key="1">
    <source>
        <dbReference type="SAM" id="Phobius"/>
    </source>
</evidence>
<dbReference type="GeneID" id="107462423"/>
<gene>
    <name evidence="4" type="primary">LOC107462423</name>
</gene>
<dbReference type="SUPFAM" id="SSF52833">
    <property type="entry name" value="Thioredoxin-like"/>
    <property type="match status" value="1"/>
</dbReference>
<feature type="transmembrane region" description="Helical" evidence="1">
    <location>
        <begin position="110"/>
        <end position="127"/>
    </location>
</feature>
<dbReference type="PANTHER" id="PTHR10438:SF385">
    <property type="entry name" value="THIOREDOXIN"/>
    <property type="match status" value="1"/>
</dbReference>
<evidence type="ECO:0000313" key="3">
    <source>
        <dbReference type="Proteomes" id="UP000515211"/>
    </source>
</evidence>
<organism evidence="3 4">
    <name type="scientific">Arachis duranensis</name>
    <name type="common">Wild peanut</name>
    <dbReference type="NCBI Taxonomy" id="130453"/>
    <lineage>
        <taxon>Eukaryota</taxon>
        <taxon>Viridiplantae</taxon>
        <taxon>Streptophyta</taxon>
        <taxon>Embryophyta</taxon>
        <taxon>Tracheophyta</taxon>
        <taxon>Spermatophyta</taxon>
        <taxon>Magnoliopsida</taxon>
        <taxon>eudicotyledons</taxon>
        <taxon>Gunneridae</taxon>
        <taxon>Pentapetalae</taxon>
        <taxon>rosids</taxon>
        <taxon>fabids</taxon>
        <taxon>Fabales</taxon>
        <taxon>Fabaceae</taxon>
        <taxon>Papilionoideae</taxon>
        <taxon>50 kb inversion clade</taxon>
        <taxon>dalbergioids sensu lato</taxon>
        <taxon>Dalbergieae</taxon>
        <taxon>Pterocarpus clade</taxon>
        <taxon>Arachis</taxon>
    </lineage>
</organism>
<dbReference type="InterPro" id="IPR050620">
    <property type="entry name" value="Thioredoxin_H-type-like"/>
</dbReference>
<protein>
    <submittedName>
        <fullName evidence="4">Thioredoxin-like protein CXXS1</fullName>
    </submittedName>
</protein>
<reference evidence="3" key="1">
    <citation type="journal article" date="2016" name="Nat. Genet.">
        <title>The genome sequences of Arachis duranensis and Arachis ipaensis, the diploid ancestors of cultivated peanut.</title>
        <authorList>
            <person name="Bertioli D.J."/>
            <person name="Cannon S.B."/>
            <person name="Froenicke L."/>
            <person name="Huang G."/>
            <person name="Farmer A.D."/>
            <person name="Cannon E.K."/>
            <person name="Liu X."/>
            <person name="Gao D."/>
            <person name="Clevenger J."/>
            <person name="Dash S."/>
            <person name="Ren L."/>
            <person name="Moretzsohn M.C."/>
            <person name="Shirasawa K."/>
            <person name="Huang W."/>
            <person name="Vidigal B."/>
            <person name="Abernathy B."/>
            <person name="Chu Y."/>
            <person name="Niederhuth C.E."/>
            <person name="Umale P."/>
            <person name="Araujo A.C."/>
            <person name="Kozik A."/>
            <person name="Kim K.D."/>
            <person name="Burow M.D."/>
            <person name="Varshney R.K."/>
            <person name="Wang X."/>
            <person name="Zhang X."/>
            <person name="Barkley N."/>
            <person name="Guimaraes P.M."/>
            <person name="Isobe S."/>
            <person name="Guo B."/>
            <person name="Liao B."/>
            <person name="Stalker H.T."/>
            <person name="Schmitz R.J."/>
            <person name="Scheffler B.E."/>
            <person name="Leal-Bertioli S.C."/>
            <person name="Xun X."/>
            <person name="Jackson S.A."/>
            <person name="Michelmore R."/>
            <person name="Ozias-Akins P."/>
        </authorList>
    </citation>
    <scope>NUCLEOTIDE SEQUENCE [LARGE SCALE GENOMIC DNA]</scope>
    <source>
        <strain evidence="3">cv. V14167</strain>
    </source>
</reference>
<dbReference type="Pfam" id="PF00085">
    <property type="entry name" value="Thioredoxin"/>
    <property type="match status" value="1"/>
</dbReference>
<dbReference type="RefSeq" id="XP_015936487.2">
    <property type="nucleotide sequence ID" value="XM_016081001.3"/>
</dbReference>
<keyword evidence="1" id="KW-1133">Transmembrane helix</keyword>